<evidence type="ECO:0000256" key="1">
    <source>
        <dbReference type="SAM" id="MobiDB-lite"/>
    </source>
</evidence>
<proteinExistence type="predicted"/>
<protein>
    <submittedName>
        <fullName evidence="2">Uncharacterized protein</fullName>
    </submittedName>
</protein>
<evidence type="ECO:0000313" key="3">
    <source>
        <dbReference type="Proteomes" id="UP001469553"/>
    </source>
</evidence>
<organism evidence="2 3">
    <name type="scientific">Ameca splendens</name>
    <dbReference type="NCBI Taxonomy" id="208324"/>
    <lineage>
        <taxon>Eukaryota</taxon>
        <taxon>Metazoa</taxon>
        <taxon>Chordata</taxon>
        <taxon>Craniata</taxon>
        <taxon>Vertebrata</taxon>
        <taxon>Euteleostomi</taxon>
        <taxon>Actinopterygii</taxon>
        <taxon>Neopterygii</taxon>
        <taxon>Teleostei</taxon>
        <taxon>Neoteleostei</taxon>
        <taxon>Acanthomorphata</taxon>
        <taxon>Ovalentaria</taxon>
        <taxon>Atherinomorphae</taxon>
        <taxon>Cyprinodontiformes</taxon>
        <taxon>Goodeidae</taxon>
        <taxon>Ameca</taxon>
    </lineage>
</organism>
<dbReference type="Proteomes" id="UP001469553">
    <property type="component" value="Unassembled WGS sequence"/>
</dbReference>
<sequence>MLQQTLSSQSSAHADGTAAPPSSQQLSHSRDATSPNPEKSSGEVPSPSSSPSSSPKDVVVAPIERSLTPGDRDLPSACLSCLKWICLKVQSALDLLSATPNQSDN</sequence>
<comment type="caution">
    <text evidence="2">The sequence shown here is derived from an EMBL/GenBank/DDBJ whole genome shotgun (WGS) entry which is preliminary data.</text>
</comment>
<dbReference type="EMBL" id="JAHRIP010085891">
    <property type="protein sequence ID" value="MEQ2314923.1"/>
    <property type="molecule type" value="Genomic_DNA"/>
</dbReference>
<gene>
    <name evidence="2" type="ORF">AMECASPLE_016949</name>
</gene>
<feature type="compositionally biased region" description="Low complexity" evidence="1">
    <location>
        <begin position="45"/>
        <end position="55"/>
    </location>
</feature>
<reference evidence="2 3" key="1">
    <citation type="submission" date="2021-06" db="EMBL/GenBank/DDBJ databases">
        <authorList>
            <person name="Palmer J.M."/>
        </authorList>
    </citation>
    <scope>NUCLEOTIDE SEQUENCE [LARGE SCALE GENOMIC DNA]</scope>
    <source>
        <strain evidence="2 3">AS_MEX2019</strain>
        <tissue evidence="2">Muscle</tissue>
    </source>
</reference>
<feature type="compositionally biased region" description="Polar residues" evidence="1">
    <location>
        <begin position="20"/>
        <end position="39"/>
    </location>
</feature>
<keyword evidence="3" id="KW-1185">Reference proteome</keyword>
<feature type="region of interest" description="Disordered" evidence="1">
    <location>
        <begin position="1"/>
        <end position="74"/>
    </location>
</feature>
<evidence type="ECO:0000313" key="2">
    <source>
        <dbReference type="EMBL" id="MEQ2314923.1"/>
    </source>
</evidence>
<name>A0ABV1A8Q6_9TELE</name>
<feature type="compositionally biased region" description="Polar residues" evidence="1">
    <location>
        <begin position="1"/>
        <end position="12"/>
    </location>
</feature>
<accession>A0ABV1A8Q6</accession>